<accession>A0A0A9ACU8</accession>
<organism evidence="1">
    <name type="scientific">Arundo donax</name>
    <name type="common">Giant reed</name>
    <name type="synonym">Donax arundinaceus</name>
    <dbReference type="NCBI Taxonomy" id="35708"/>
    <lineage>
        <taxon>Eukaryota</taxon>
        <taxon>Viridiplantae</taxon>
        <taxon>Streptophyta</taxon>
        <taxon>Embryophyta</taxon>
        <taxon>Tracheophyta</taxon>
        <taxon>Spermatophyta</taxon>
        <taxon>Magnoliopsida</taxon>
        <taxon>Liliopsida</taxon>
        <taxon>Poales</taxon>
        <taxon>Poaceae</taxon>
        <taxon>PACMAD clade</taxon>
        <taxon>Arundinoideae</taxon>
        <taxon>Arundineae</taxon>
        <taxon>Arundo</taxon>
    </lineage>
</organism>
<reference evidence="1" key="2">
    <citation type="journal article" date="2015" name="Data Brief">
        <title>Shoot transcriptome of the giant reed, Arundo donax.</title>
        <authorList>
            <person name="Barrero R.A."/>
            <person name="Guerrero F.D."/>
            <person name="Moolhuijzen P."/>
            <person name="Goolsby J.A."/>
            <person name="Tidwell J."/>
            <person name="Bellgard S.E."/>
            <person name="Bellgard M.I."/>
        </authorList>
    </citation>
    <scope>NUCLEOTIDE SEQUENCE</scope>
    <source>
        <tissue evidence="1">Shoot tissue taken approximately 20 cm above the soil surface</tissue>
    </source>
</reference>
<name>A0A0A9ACU8_ARUDO</name>
<dbReference type="AlphaFoldDB" id="A0A0A9ACU8"/>
<protein>
    <submittedName>
        <fullName evidence="1">Uncharacterized protein</fullName>
    </submittedName>
</protein>
<dbReference type="EMBL" id="GBRH01250152">
    <property type="protein sequence ID" value="JAD47743.1"/>
    <property type="molecule type" value="Transcribed_RNA"/>
</dbReference>
<proteinExistence type="predicted"/>
<evidence type="ECO:0000313" key="1">
    <source>
        <dbReference type="EMBL" id="JAD47743.1"/>
    </source>
</evidence>
<sequence>MISIFFNWNSIMFSKATPGLAKHTKRMALLQNNAEPIFLLQPDNLIQGGNLAGILVDGLYNNVASNLFRTFISMSKFFQSACK</sequence>
<reference evidence="1" key="1">
    <citation type="submission" date="2014-09" db="EMBL/GenBank/DDBJ databases">
        <authorList>
            <person name="Magalhaes I.L.F."/>
            <person name="Oliveira U."/>
            <person name="Santos F.R."/>
            <person name="Vidigal T.H.D.A."/>
            <person name="Brescovit A.D."/>
            <person name="Santos A.J."/>
        </authorList>
    </citation>
    <scope>NUCLEOTIDE SEQUENCE</scope>
    <source>
        <tissue evidence="1">Shoot tissue taken approximately 20 cm above the soil surface</tissue>
    </source>
</reference>